<sequence length="254" mass="27949">MAGNPQSILKWLSLFAMVLGAFSGETDELFLDLDVDQVANGTAGSWIQAPWGESYVSAVRESRYGDAVWARYHMDGRAVGNIIEADNTTVTKELLDDATGYRLGNPELYNQVATRYNTTSSNDGHRELVDIIIGVLGEDLKALEKRDVTYTIKCSSSNLAPRSSCYELLQDMNQYQTDLGSTRTIDYYGGCWFRVGPHGSGADLTWYKAHAVGKLIYDDCPRTKACCSTVYVSGYSPKNSGHRKLCLSSKSTGC</sequence>
<keyword evidence="1" id="KW-0732">Signal</keyword>
<keyword evidence="4" id="KW-1185">Reference proteome</keyword>
<dbReference type="AlphaFoldDB" id="A0A1L9N6B8"/>
<feature type="domain" description="WD-like" evidence="2">
    <location>
        <begin position="57"/>
        <end position="254"/>
    </location>
</feature>
<organism evidence="3 4">
    <name type="scientific">Aspergillus tubingensis (strain CBS 134.48)</name>
    <dbReference type="NCBI Taxonomy" id="767770"/>
    <lineage>
        <taxon>Eukaryota</taxon>
        <taxon>Fungi</taxon>
        <taxon>Dikarya</taxon>
        <taxon>Ascomycota</taxon>
        <taxon>Pezizomycotina</taxon>
        <taxon>Eurotiomycetes</taxon>
        <taxon>Eurotiomycetidae</taxon>
        <taxon>Eurotiales</taxon>
        <taxon>Aspergillaceae</taxon>
        <taxon>Aspergillus</taxon>
        <taxon>Aspergillus subgen. Circumdati</taxon>
    </lineage>
</organism>
<evidence type="ECO:0000313" key="3">
    <source>
        <dbReference type="EMBL" id="OJI84722.1"/>
    </source>
</evidence>
<evidence type="ECO:0000256" key="1">
    <source>
        <dbReference type="SAM" id="SignalP"/>
    </source>
</evidence>
<evidence type="ECO:0000259" key="2">
    <source>
        <dbReference type="Pfam" id="PF20493"/>
    </source>
</evidence>
<dbReference type="Pfam" id="PF20493">
    <property type="entry name" value="WD-like_fungi"/>
    <property type="match status" value="1"/>
</dbReference>
<dbReference type="OrthoDB" id="5100247at2759"/>
<proteinExistence type="predicted"/>
<name>A0A1L9N6B8_ASPTC</name>
<feature type="signal peptide" evidence="1">
    <location>
        <begin position="1"/>
        <end position="23"/>
    </location>
</feature>
<dbReference type="EMBL" id="KV878198">
    <property type="protein sequence ID" value="OJI84722.1"/>
    <property type="molecule type" value="Genomic_DNA"/>
</dbReference>
<accession>A0A1L9N6B8</accession>
<dbReference type="InterPro" id="IPR046925">
    <property type="entry name" value="WD-like_fungi"/>
</dbReference>
<gene>
    <name evidence="3" type="ORF">ASPTUDRAFT_64747</name>
</gene>
<dbReference type="OMA" id="GYKANAP"/>
<protein>
    <recommendedName>
        <fullName evidence="2">WD-like domain-containing protein</fullName>
    </recommendedName>
</protein>
<feature type="chain" id="PRO_5013132283" description="WD-like domain-containing protein" evidence="1">
    <location>
        <begin position="24"/>
        <end position="254"/>
    </location>
</feature>
<dbReference type="Proteomes" id="UP000184304">
    <property type="component" value="Unassembled WGS sequence"/>
</dbReference>
<evidence type="ECO:0000313" key="4">
    <source>
        <dbReference type="Proteomes" id="UP000184304"/>
    </source>
</evidence>
<reference evidence="4" key="1">
    <citation type="journal article" date="2017" name="Genome Biol.">
        <title>Comparative genomics reveals high biological diversity and specific adaptations in the industrially and medically important fungal genus Aspergillus.</title>
        <authorList>
            <person name="de Vries R.P."/>
            <person name="Riley R."/>
            <person name="Wiebenga A."/>
            <person name="Aguilar-Osorio G."/>
            <person name="Amillis S."/>
            <person name="Uchima C.A."/>
            <person name="Anderluh G."/>
            <person name="Asadollahi M."/>
            <person name="Askin M."/>
            <person name="Barry K."/>
            <person name="Battaglia E."/>
            <person name="Bayram O."/>
            <person name="Benocci T."/>
            <person name="Braus-Stromeyer S.A."/>
            <person name="Caldana C."/>
            <person name="Canovas D."/>
            <person name="Cerqueira G.C."/>
            <person name="Chen F."/>
            <person name="Chen W."/>
            <person name="Choi C."/>
            <person name="Clum A."/>
            <person name="Dos Santos R.A."/>
            <person name="Damasio A.R."/>
            <person name="Diallinas G."/>
            <person name="Emri T."/>
            <person name="Fekete E."/>
            <person name="Flipphi M."/>
            <person name="Freyberg S."/>
            <person name="Gallo A."/>
            <person name="Gournas C."/>
            <person name="Habgood R."/>
            <person name="Hainaut M."/>
            <person name="Harispe M.L."/>
            <person name="Henrissat B."/>
            <person name="Hilden K.S."/>
            <person name="Hope R."/>
            <person name="Hossain A."/>
            <person name="Karabika E."/>
            <person name="Karaffa L."/>
            <person name="Karanyi Z."/>
            <person name="Krasevec N."/>
            <person name="Kuo A."/>
            <person name="Kusch H."/>
            <person name="LaButti K."/>
            <person name="Lagendijk E.L."/>
            <person name="Lapidus A."/>
            <person name="Levasseur A."/>
            <person name="Lindquist E."/>
            <person name="Lipzen A."/>
            <person name="Logrieco A.F."/>
            <person name="MacCabe A."/>
            <person name="Maekelae M.R."/>
            <person name="Malavazi I."/>
            <person name="Melin P."/>
            <person name="Meyer V."/>
            <person name="Mielnichuk N."/>
            <person name="Miskei M."/>
            <person name="Molnar A.P."/>
            <person name="Mule G."/>
            <person name="Ngan C.Y."/>
            <person name="Orejas M."/>
            <person name="Orosz E."/>
            <person name="Ouedraogo J.P."/>
            <person name="Overkamp K.M."/>
            <person name="Park H.-S."/>
            <person name="Perrone G."/>
            <person name="Piumi F."/>
            <person name="Punt P.J."/>
            <person name="Ram A.F."/>
            <person name="Ramon A."/>
            <person name="Rauscher S."/>
            <person name="Record E."/>
            <person name="Riano-Pachon D.M."/>
            <person name="Robert V."/>
            <person name="Roehrig J."/>
            <person name="Ruller R."/>
            <person name="Salamov A."/>
            <person name="Salih N.S."/>
            <person name="Samson R.A."/>
            <person name="Sandor E."/>
            <person name="Sanguinetti M."/>
            <person name="Schuetze T."/>
            <person name="Sepcic K."/>
            <person name="Shelest E."/>
            <person name="Sherlock G."/>
            <person name="Sophianopoulou V."/>
            <person name="Squina F.M."/>
            <person name="Sun H."/>
            <person name="Susca A."/>
            <person name="Todd R.B."/>
            <person name="Tsang A."/>
            <person name="Unkles S.E."/>
            <person name="van de Wiele N."/>
            <person name="van Rossen-Uffink D."/>
            <person name="Oliveira J.V."/>
            <person name="Vesth T.C."/>
            <person name="Visser J."/>
            <person name="Yu J.-H."/>
            <person name="Zhou M."/>
            <person name="Andersen M.R."/>
            <person name="Archer D.B."/>
            <person name="Baker S.E."/>
            <person name="Benoit I."/>
            <person name="Brakhage A.A."/>
            <person name="Braus G.H."/>
            <person name="Fischer R."/>
            <person name="Frisvad J.C."/>
            <person name="Goldman G.H."/>
            <person name="Houbraken J."/>
            <person name="Oakley B."/>
            <person name="Pocsi I."/>
            <person name="Scazzocchio C."/>
            <person name="Seiboth B."/>
            <person name="vanKuyk P.A."/>
            <person name="Wortman J."/>
            <person name="Dyer P.S."/>
            <person name="Grigoriev I.V."/>
        </authorList>
    </citation>
    <scope>NUCLEOTIDE SEQUENCE [LARGE SCALE GENOMIC DNA]</scope>
    <source>
        <strain evidence="4">CBS 134.48</strain>
    </source>
</reference>
<dbReference type="VEuPathDB" id="FungiDB:ASPTUDRAFT_64747"/>